<reference evidence="2 3" key="1">
    <citation type="submission" date="2007-01" db="EMBL/GenBank/DDBJ databases">
        <authorList>
            <person name="Haygood M."/>
            <person name="Podell S."/>
            <person name="Anderson C."/>
            <person name="Hopkinson B."/>
            <person name="Roe K."/>
            <person name="Barbeau K."/>
            <person name="Gaasterland T."/>
            <person name="Ferriera S."/>
            <person name="Johnson J."/>
            <person name="Kravitz S."/>
            <person name="Beeson K."/>
            <person name="Sutton G."/>
            <person name="Rogers Y.-H."/>
            <person name="Friedman R."/>
            <person name="Frazier M."/>
            <person name="Venter J.C."/>
        </authorList>
    </citation>
    <scope>NUCLEOTIDE SEQUENCE [LARGE SCALE GENOMIC DNA]</scope>
    <source>
        <strain evidence="2 3">ATCC 23134</strain>
    </source>
</reference>
<dbReference type="RefSeq" id="WP_002700741.1">
    <property type="nucleotide sequence ID" value="NZ_AAWS01000033.1"/>
</dbReference>
<accession>A1ZSU5</accession>
<name>A1ZSU5_MICM2</name>
<evidence type="ECO:0000256" key="1">
    <source>
        <dbReference type="SAM" id="SignalP"/>
    </source>
</evidence>
<gene>
    <name evidence="2" type="ORF">M23134_01679</name>
</gene>
<dbReference type="Proteomes" id="UP000004095">
    <property type="component" value="Unassembled WGS sequence"/>
</dbReference>
<keyword evidence="3" id="KW-1185">Reference proteome</keyword>
<evidence type="ECO:0000313" key="3">
    <source>
        <dbReference type="Proteomes" id="UP000004095"/>
    </source>
</evidence>
<organism evidence="2 3">
    <name type="scientific">Microscilla marina ATCC 23134</name>
    <dbReference type="NCBI Taxonomy" id="313606"/>
    <lineage>
        <taxon>Bacteria</taxon>
        <taxon>Pseudomonadati</taxon>
        <taxon>Bacteroidota</taxon>
        <taxon>Cytophagia</taxon>
        <taxon>Cytophagales</taxon>
        <taxon>Microscillaceae</taxon>
        <taxon>Microscilla</taxon>
    </lineage>
</organism>
<keyword evidence="1" id="KW-0732">Signal</keyword>
<proteinExistence type="predicted"/>
<evidence type="ECO:0008006" key="4">
    <source>
        <dbReference type="Google" id="ProtNLM"/>
    </source>
</evidence>
<dbReference type="AlphaFoldDB" id="A1ZSU5"/>
<comment type="caution">
    <text evidence="2">The sequence shown here is derived from an EMBL/GenBank/DDBJ whole genome shotgun (WGS) entry which is preliminary data.</text>
</comment>
<dbReference type="EMBL" id="AAWS01000033">
    <property type="protein sequence ID" value="EAY26509.1"/>
    <property type="molecule type" value="Genomic_DNA"/>
</dbReference>
<feature type="signal peptide" evidence="1">
    <location>
        <begin position="1"/>
        <end position="22"/>
    </location>
</feature>
<sequence length="383" mass="44243">MNNLFLRALICFVWWSTHFAVAQSKPPSFATFVRHFPELKLRTFLDVPITQPKTVYDKGSATTYVMSKYYIPSFLTKIPADYFQAFFVNDLGYIRNDSVPVLDTSSTRAYCVGRLKYNNPQKIVTLLLALEVKDKDNYYGRQYYTLVYYTLQGKAIGYDIVGRKKWRVHTSARLSLQRGRLLVEQVGHVIQNDAYKNVAKRYWLSFGNEAKVVRQTTQFSMMQAGTPQRVEGVGYWGYCHNKLPYCVQFPAKVLYFVRKDWGKYMSEQFESGDGKALFSIKHSGVTYGDKNKEKAFNEYLKLILSLGHYREKGLNEQAKGEDFWVGKGLDKEGNITHQKLLLTPMIGSGQYNIIQATFIYPASQATHYDKIAKQLMDSFQIRQ</sequence>
<protein>
    <recommendedName>
        <fullName evidence="4">Lipoprotein</fullName>
    </recommendedName>
</protein>
<evidence type="ECO:0000313" key="2">
    <source>
        <dbReference type="EMBL" id="EAY26509.1"/>
    </source>
</evidence>
<feature type="chain" id="PRO_5002642206" description="Lipoprotein" evidence="1">
    <location>
        <begin position="23"/>
        <end position="383"/>
    </location>
</feature>